<dbReference type="GO" id="GO:0005975">
    <property type="term" value="P:carbohydrate metabolic process"/>
    <property type="evidence" value="ECO:0007669"/>
    <property type="project" value="InterPro"/>
</dbReference>
<sequence>MASGDVFVLPVYQRYINGVPVSTNRRILRLREKYVILLVLISFGSVCFGAFFFLPDLRDRMNVMEIKRQLDQAGGDIFMPRADEDVVKRLHFKAGELEDSHKLRDKAKLQEKIEWDKAQDEVLRKIRTRLNISKEHHDQVRQVIADDKQKVVRLKEQQEEQKKEEERQKALKFVKDHDAVDVEKKDGAVNLDKQTKQRRETVKQMMKHSWDSYVKYAWGQNELKPISRHGHSATVFGHTSFGATIVDALDTLYIMGMMDEYKKGRDWVATSLSFEGSSDISVFEVNIRFVGGLLSAYALTGDQILKNKALDIGNKLLPAFNTPTGIPFALVNLRSGTGRNFGWASGGSSILSEFGTLHLEFAYLSQVTGNPVFLEKVQKIRAHLQKLDKADNLYPNYLNPRTGIWGQRHSSVGALGDSFYEYLLKAWIQSGKTDTEARKMYDESLKGIEGKMLQTSAGGLKYFADIRNGRPDGKMGHLACFTGGLLALGAEGSTNKDHYMGLAADIAHTCHESYDRTATKLGPESFRFSGGIEAKAIRQNEKYYILRPEVVETYFYMWRFTKDQKYREWGWQAVEALEKWCKTESGYSGIRDVYQLNPTKDDVQQSFFLAETLKYLYLLFSDDSVLPFDKWVFNTEAHPLPIKGTHISMP</sequence>
<evidence type="ECO:0000256" key="18">
    <source>
        <dbReference type="RuleBase" id="RU361193"/>
    </source>
</evidence>
<evidence type="ECO:0000256" key="8">
    <source>
        <dbReference type="ARBA" id="ARBA00023136"/>
    </source>
</evidence>
<evidence type="ECO:0000256" key="20">
    <source>
        <dbReference type="SAM" id="Phobius"/>
    </source>
</evidence>
<evidence type="ECO:0000313" key="22">
    <source>
        <dbReference type="Proteomes" id="UP001209878"/>
    </source>
</evidence>
<evidence type="ECO:0000256" key="2">
    <source>
        <dbReference type="ARBA" id="ARBA00004922"/>
    </source>
</evidence>
<evidence type="ECO:0000256" key="9">
    <source>
        <dbReference type="ARBA" id="ARBA00023157"/>
    </source>
</evidence>
<dbReference type="SUPFAM" id="SSF48225">
    <property type="entry name" value="Seven-hairpin glycosidases"/>
    <property type="match status" value="1"/>
</dbReference>
<dbReference type="GO" id="GO:0004571">
    <property type="term" value="F:mannosyl-oligosaccharide 1,2-alpha-mannosidase activity"/>
    <property type="evidence" value="ECO:0007669"/>
    <property type="project" value="UniProtKB-EC"/>
</dbReference>
<dbReference type="InterPro" id="IPR036026">
    <property type="entry name" value="Seven-hairpin_glycosidases"/>
</dbReference>
<keyword evidence="6 16" id="KW-0106">Calcium</keyword>
<dbReference type="GO" id="GO:0000139">
    <property type="term" value="C:Golgi membrane"/>
    <property type="evidence" value="ECO:0007669"/>
    <property type="project" value="TreeGrafter"/>
</dbReference>
<evidence type="ECO:0000256" key="6">
    <source>
        <dbReference type="ARBA" id="ARBA00022837"/>
    </source>
</evidence>
<evidence type="ECO:0000256" key="4">
    <source>
        <dbReference type="ARBA" id="ARBA00022692"/>
    </source>
</evidence>
<feature type="active site" description="Proton donor" evidence="15">
    <location>
        <position position="524"/>
    </location>
</feature>
<dbReference type="AlphaFoldDB" id="A0AAD9UFW8"/>
<evidence type="ECO:0000256" key="12">
    <source>
        <dbReference type="ARBA" id="ARBA00048605"/>
    </source>
</evidence>
<comment type="catalytic activity">
    <reaction evidence="11">
        <text>N(4)-(alpha-D-Man-(1-&gt;2)-alpha-D-Man-(1-&gt;2)-alpha-D-Man-(1-&gt;3)-[alpha-D-Man-(1-&gt;3)-[alpha-D-Man-(1-&gt;2)-alpha-D-Man-(1-&gt;6)]-alpha-D-Man-(1-&gt;6)]-beta-D-Man-(1-&gt;4)-beta-D-GlcNAc-(1-&gt;4)-beta-D-GlcNAc)-L-asparaginyl-[protein] (N-glucan mannose isomer 8A1,2,3B1,3) + 3 H2O = N(4)-(alpha-D-Man-(1-&gt;3)-[alpha-D-Man-(1-&gt;3)-[alpha-D-Man-(1-&gt;6)]-alpha-D-Man-(1-&gt;6)]-beta-D-Man-(1-&gt;4)-beta-D-GlcNAc-(1-&gt;4)-beta-D-GlcNAc)-L-asparaginyl-[protein] (N-glucan mannose isomer 5A1,2) + 3 beta-D-mannose</text>
        <dbReference type="Rhea" id="RHEA:56028"/>
        <dbReference type="Rhea" id="RHEA-COMP:14358"/>
        <dbReference type="Rhea" id="RHEA-COMP:14367"/>
        <dbReference type="ChEBI" id="CHEBI:15377"/>
        <dbReference type="ChEBI" id="CHEBI:28563"/>
        <dbReference type="ChEBI" id="CHEBI:59087"/>
        <dbReference type="ChEBI" id="CHEBI:60628"/>
        <dbReference type="EC" id="3.2.1.113"/>
    </reaction>
</comment>
<dbReference type="GO" id="GO:0005509">
    <property type="term" value="F:calcium ion binding"/>
    <property type="evidence" value="ECO:0007669"/>
    <property type="project" value="InterPro"/>
</dbReference>
<accession>A0AAD9UFW8</accession>
<dbReference type="EC" id="3.2.1.-" evidence="18"/>
<dbReference type="FunFam" id="1.50.10.10:FF:000002">
    <property type="entry name" value="alpha-1,2-Mannosidase"/>
    <property type="match status" value="1"/>
</dbReference>
<evidence type="ECO:0000256" key="15">
    <source>
        <dbReference type="PIRSR" id="PIRSR601382-1"/>
    </source>
</evidence>
<dbReference type="InterPro" id="IPR001382">
    <property type="entry name" value="Glyco_hydro_47"/>
</dbReference>
<evidence type="ECO:0000256" key="13">
    <source>
        <dbReference type="ARBA" id="ARBA00054774"/>
    </source>
</evidence>
<comment type="catalytic activity">
    <reaction evidence="12">
        <text>N(4)-(alpha-D-Man-(1-&gt;2)-alpha-D-Man-(1-&gt;2)-alpha-D-Man-(1-&gt;3)-[alpha-D-Man-(1-&gt;2)-alpha-D-Man-(1-&gt;3)-[alpha-D-Man-(1-&gt;2)-alpha-D-Man-(1-&gt;6)]-alpha-D-Man-(1-&gt;6)]-beta-D-Man-(1-&gt;4)-beta-D-GlcNAc-(1-&gt;4)-beta-D-GlcNAc)-L-asparaginyl-[protein] (N-glucan mannose isomer 9A1,2,3B1,2,3) + 4 H2O = N(4)-(alpha-D-Man-(1-&gt;3)-[alpha-D-Man-(1-&gt;3)-[alpha-D-Man-(1-&gt;6)]-alpha-D-Man-(1-&gt;6)]-beta-D-Man-(1-&gt;4)-beta-D-GlcNAc-(1-&gt;4)-beta-D-GlcNAc)-L-asparaginyl-[protein] (N-glucan mannose isomer 5A1,2) + 4 beta-D-mannose</text>
        <dbReference type="Rhea" id="RHEA:56008"/>
        <dbReference type="Rhea" id="RHEA-COMP:14356"/>
        <dbReference type="Rhea" id="RHEA-COMP:14367"/>
        <dbReference type="ChEBI" id="CHEBI:15377"/>
        <dbReference type="ChEBI" id="CHEBI:28563"/>
        <dbReference type="ChEBI" id="CHEBI:59087"/>
        <dbReference type="ChEBI" id="CHEBI:139493"/>
        <dbReference type="EC" id="3.2.1.113"/>
    </reaction>
</comment>
<dbReference type="PRINTS" id="PR00747">
    <property type="entry name" value="GLYHDRLASE47"/>
</dbReference>
<comment type="similarity">
    <text evidence="3 18">Belongs to the glycosyl hydrolase 47 family.</text>
</comment>
<dbReference type="Pfam" id="PF01532">
    <property type="entry name" value="Glyco_hydro_47"/>
    <property type="match status" value="1"/>
</dbReference>
<evidence type="ECO:0000256" key="5">
    <source>
        <dbReference type="ARBA" id="ARBA00022801"/>
    </source>
</evidence>
<keyword evidence="9 17" id="KW-1015">Disulfide bond</keyword>
<evidence type="ECO:0000256" key="19">
    <source>
        <dbReference type="SAM" id="Coils"/>
    </source>
</evidence>
<organism evidence="21 22">
    <name type="scientific">Ridgeia piscesae</name>
    <name type="common">Tubeworm</name>
    <dbReference type="NCBI Taxonomy" id="27915"/>
    <lineage>
        <taxon>Eukaryota</taxon>
        <taxon>Metazoa</taxon>
        <taxon>Spiralia</taxon>
        <taxon>Lophotrochozoa</taxon>
        <taxon>Annelida</taxon>
        <taxon>Polychaeta</taxon>
        <taxon>Sedentaria</taxon>
        <taxon>Canalipalpata</taxon>
        <taxon>Sabellida</taxon>
        <taxon>Siboglinidae</taxon>
        <taxon>Ridgeia</taxon>
    </lineage>
</organism>
<evidence type="ECO:0000256" key="1">
    <source>
        <dbReference type="ARBA" id="ARBA00001913"/>
    </source>
</evidence>
<evidence type="ECO:0000256" key="10">
    <source>
        <dbReference type="ARBA" id="ARBA00023295"/>
    </source>
</evidence>
<comment type="caution">
    <text evidence="21">The sequence shown here is derived from an EMBL/GenBank/DDBJ whole genome shotgun (WGS) entry which is preliminary data.</text>
</comment>
<protein>
    <recommendedName>
        <fullName evidence="18">alpha-1,2-Mannosidase</fullName>
        <ecNumber evidence="18">3.2.1.-</ecNumber>
    </recommendedName>
</protein>
<keyword evidence="8 20" id="KW-0472">Membrane</keyword>
<keyword evidence="10 18" id="KW-0326">Glycosidase</keyword>
<dbReference type="Proteomes" id="UP001209878">
    <property type="component" value="Unassembled WGS sequence"/>
</dbReference>
<keyword evidence="19" id="KW-0175">Coiled coil</keyword>
<comment type="function">
    <text evidence="13">Involved in the maturation of Asn-linked oligosaccharides. Progressively trim alpha-1,2-linked mannose residues from Man(9)GlcNAc(2) to produce Man(5)GlcNAc(2).</text>
</comment>
<evidence type="ECO:0000256" key="7">
    <source>
        <dbReference type="ARBA" id="ARBA00022968"/>
    </source>
</evidence>
<feature type="coiled-coil region" evidence="19">
    <location>
        <begin position="144"/>
        <end position="171"/>
    </location>
</feature>
<keyword evidence="5 18" id="KW-0378">Hydrolase</keyword>
<dbReference type="EMBL" id="JAODUO010000152">
    <property type="protein sequence ID" value="KAK2187881.1"/>
    <property type="molecule type" value="Genomic_DNA"/>
</dbReference>
<keyword evidence="20" id="KW-1133">Transmembrane helix</keyword>
<gene>
    <name evidence="21" type="ORF">NP493_152g04031</name>
</gene>
<proteinExistence type="inferred from homology"/>
<comment type="subcellular location">
    <subcellularLocation>
        <location evidence="14">Endomembrane system</location>
        <topology evidence="14">Single-pass type II membrane protein</topology>
    </subcellularLocation>
</comment>
<reference evidence="21" key="1">
    <citation type="journal article" date="2023" name="Mol. Biol. Evol.">
        <title>Third-Generation Sequencing Reveals the Adaptive Role of the Epigenome in Three Deep-Sea Polychaetes.</title>
        <authorList>
            <person name="Perez M."/>
            <person name="Aroh O."/>
            <person name="Sun Y."/>
            <person name="Lan Y."/>
            <person name="Juniper S.K."/>
            <person name="Young C.R."/>
            <person name="Angers B."/>
            <person name="Qian P.Y."/>
        </authorList>
    </citation>
    <scope>NUCLEOTIDE SEQUENCE</scope>
    <source>
        <strain evidence="21">R07B-5</strain>
    </source>
</reference>
<name>A0AAD9UFW8_RIDPI</name>
<evidence type="ECO:0000313" key="21">
    <source>
        <dbReference type="EMBL" id="KAK2187881.1"/>
    </source>
</evidence>
<dbReference type="PANTHER" id="PTHR11742">
    <property type="entry name" value="MANNOSYL-OLIGOSACCHARIDE ALPHA-1,2-MANNOSIDASE-RELATED"/>
    <property type="match status" value="1"/>
</dbReference>
<evidence type="ECO:0000256" key="3">
    <source>
        <dbReference type="ARBA" id="ARBA00007658"/>
    </source>
</evidence>
<dbReference type="InterPro" id="IPR050749">
    <property type="entry name" value="Glycosyl_Hydrolase_47"/>
</dbReference>
<comment type="cofactor">
    <cofactor evidence="1 16">
        <name>Ca(2+)</name>
        <dbReference type="ChEBI" id="CHEBI:29108"/>
    </cofactor>
</comment>
<keyword evidence="22" id="KW-1185">Reference proteome</keyword>
<keyword evidence="16" id="KW-0479">Metal-binding</keyword>
<keyword evidence="7" id="KW-0735">Signal-anchor</keyword>
<evidence type="ECO:0000256" key="16">
    <source>
        <dbReference type="PIRSR" id="PIRSR601382-2"/>
    </source>
</evidence>
<feature type="active site" evidence="15">
    <location>
        <position position="417"/>
    </location>
</feature>
<feature type="binding site" evidence="16">
    <location>
        <position position="635"/>
    </location>
    <ligand>
        <name>Ca(2+)</name>
        <dbReference type="ChEBI" id="CHEBI:29108"/>
    </ligand>
</feature>
<comment type="pathway">
    <text evidence="2">Protein modification; protein glycosylation.</text>
</comment>
<dbReference type="Gene3D" id="1.50.10.10">
    <property type="match status" value="1"/>
</dbReference>
<evidence type="ECO:0000256" key="17">
    <source>
        <dbReference type="PIRSR" id="PIRSR601382-3"/>
    </source>
</evidence>
<feature type="active site" evidence="15">
    <location>
        <position position="549"/>
    </location>
</feature>
<dbReference type="GO" id="GO:0005783">
    <property type="term" value="C:endoplasmic reticulum"/>
    <property type="evidence" value="ECO:0007669"/>
    <property type="project" value="TreeGrafter"/>
</dbReference>
<evidence type="ECO:0000256" key="11">
    <source>
        <dbReference type="ARBA" id="ARBA00047669"/>
    </source>
</evidence>
<feature type="active site" description="Proton donor" evidence="15">
    <location>
        <position position="284"/>
    </location>
</feature>
<feature type="transmembrane region" description="Helical" evidence="20">
    <location>
        <begin position="34"/>
        <end position="54"/>
    </location>
</feature>
<dbReference type="PANTHER" id="PTHR11742:SF6">
    <property type="entry name" value="MANNOSYL-OLIGOSACCHARIDE ALPHA-1,2-MANNOSIDASE IA-RELATED"/>
    <property type="match status" value="1"/>
</dbReference>
<evidence type="ECO:0000256" key="14">
    <source>
        <dbReference type="ARBA" id="ARBA00060399"/>
    </source>
</evidence>
<feature type="disulfide bond" evidence="17">
    <location>
        <begin position="480"/>
        <end position="510"/>
    </location>
</feature>
<dbReference type="InterPro" id="IPR012341">
    <property type="entry name" value="6hp_glycosidase-like_sf"/>
</dbReference>
<keyword evidence="4 20" id="KW-0812">Transmembrane</keyword>